<sequence>MRPDKTVQEALQACFTFDIAMIKLLRVTFCLASLLNPSTITGSAATEVAEQAMLPPAALMRYFGYNVEVHNVTTADGYILEVDRMRSNSTSNATTTRTPLLLVHGLLTNAATWTANLPDQSPGFLLADAGFDVWLVNTRGVPQSNRHVNLTTNDTEFWKWSFEQIGTYDLPAVIDYILNKTNFTKVGLLTTSQGTTASLVLLSMRPKYNDKVNILVGYAPVANVTHFTSPMRFLIPFSKPVKVVNDFFTHGGFLVSNDVRQKKIAQMCDHSSLHNLCYMPLALLYGKNPKQYNSTRVPVYVANLPVGSSSQNVLHYAQMYKAKNFIRFDYGEKNNTVIYNQTHPPPYPLESITVPLAIYQGQGDIFANPQDVHDLAERLRCILLVNETVPDPQFGHLDFIYGYNATETLHRHMIDIVKNCTTNGTDCRSFIPVLV</sequence>
<protein>
    <recommendedName>
        <fullName evidence="7">Lipase</fullName>
    </recommendedName>
</protein>
<dbReference type="Gene3D" id="3.40.50.1820">
    <property type="entry name" value="alpha/beta hydrolase"/>
    <property type="match status" value="1"/>
</dbReference>
<dbReference type="PIRSF" id="PIRSF000862">
    <property type="entry name" value="Steryl_ester_lip"/>
    <property type="match status" value="1"/>
</dbReference>
<evidence type="ECO:0000259" key="9">
    <source>
        <dbReference type="Pfam" id="PF04083"/>
    </source>
</evidence>
<feature type="active site" description="Nucleophile" evidence="8">
    <location>
        <position position="192"/>
    </location>
</feature>
<dbReference type="Pfam" id="PF04083">
    <property type="entry name" value="Abhydro_lipase"/>
    <property type="match status" value="1"/>
</dbReference>
<dbReference type="SUPFAM" id="SSF53474">
    <property type="entry name" value="alpha/beta-Hydrolases"/>
    <property type="match status" value="1"/>
</dbReference>
<feature type="active site" description="Charge relay system" evidence="8">
    <location>
        <position position="364"/>
    </location>
</feature>
<evidence type="ECO:0000256" key="5">
    <source>
        <dbReference type="ARBA" id="ARBA00023098"/>
    </source>
</evidence>
<organism evidence="10">
    <name type="scientific">Rhipicephalus appendiculatus</name>
    <name type="common">Brown ear tick</name>
    <dbReference type="NCBI Taxonomy" id="34631"/>
    <lineage>
        <taxon>Eukaryota</taxon>
        <taxon>Metazoa</taxon>
        <taxon>Ecdysozoa</taxon>
        <taxon>Arthropoda</taxon>
        <taxon>Chelicerata</taxon>
        <taxon>Arachnida</taxon>
        <taxon>Acari</taxon>
        <taxon>Parasitiformes</taxon>
        <taxon>Ixodida</taxon>
        <taxon>Ixodoidea</taxon>
        <taxon>Ixodidae</taxon>
        <taxon>Rhipicephalinae</taxon>
        <taxon>Rhipicephalus</taxon>
        <taxon>Rhipicephalus</taxon>
    </lineage>
</organism>
<evidence type="ECO:0000256" key="4">
    <source>
        <dbReference type="ARBA" id="ARBA00022963"/>
    </source>
</evidence>
<feature type="domain" description="Partial AB-hydrolase lipase" evidence="9">
    <location>
        <begin position="59"/>
        <end position="116"/>
    </location>
</feature>
<keyword evidence="4 7" id="KW-0442">Lipid degradation</keyword>
<dbReference type="InterPro" id="IPR006693">
    <property type="entry name" value="AB_hydrolase_lipase"/>
</dbReference>
<evidence type="ECO:0000313" key="10">
    <source>
        <dbReference type="EMBL" id="JAP84531.1"/>
    </source>
</evidence>
<evidence type="ECO:0000256" key="6">
    <source>
        <dbReference type="ARBA" id="ARBA00023180"/>
    </source>
</evidence>
<keyword evidence="2" id="KW-0732">Signal</keyword>
<dbReference type="InterPro" id="IPR029058">
    <property type="entry name" value="AB_hydrolase_fold"/>
</dbReference>
<dbReference type="InterPro" id="IPR025483">
    <property type="entry name" value="Lipase_euk"/>
</dbReference>
<evidence type="ECO:0000256" key="2">
    <source>
        <dbReference type="ARBA" id="ARBA00022729"/>
    </source>
</evidence>
<dbReference type="GO" id="GO:0016788">
    <property type="term" value="F:hydrolase activity, acting on ester bonds"/>
    <property type="evidence" value="ECO:0007669"/>
    <property type="project" value="InterPro"/>
</dbReference>
<comment type="similarity">
    <text evidence="1 7">Belongs to the AB hydrolase superfamily. Lipase family.</text>
</comment>
<dbReference type="GO" id="GO:0016042">
    <property type="term" value="P:lipid catabolic process"/>
    <property type="evidence" value="ECO:0007669"/>
    <property type="project" value="UniProtKB-KW"/>
</dbReference>
<keyword evidence="6" id="KW-0325">Glycoprotein</keyword>
<keyword evidence="3 7" id="KW-0378">Hydrolase</keyword>
<evidence type="ECO:0000256" key="7">
    <source>
        <dbReference type="PIRNR" id="PIRNR000862"/>
    </source>
</evidence>
<reference evidence="10" key="1">
    <citation type="journal article" date="2016" name="Ticks Tick Borne Dis.">
        <title>De novo assembly and annotation of the salivary gland transcriptome of Rhipicephalus appendiculatus male and female ticks during blood feeding.</title>
        <authorList>
            <person name="de Castro M.H."/>
            <person name="de Klerk D."/>
            <person name="Pienaar R."/>
            <person name="Latif A.A."/>
            <person name="Rees D.J."/>
            <person name="Mans B.J."/>
        </authorList>
    </citation>
    <scope>NUCLEOTIDE SEQUENCE</scope>
    <source>
        <tissue evidence="10">Salivary glands</tissue>
    </source>
</reference>
<evidence type="ECO:0000256" key="3">
    <source>
        <dbReference type="ARBA" id="ARBA00022801"/>
    </source>
</evidence>
<keyword evidence="5" id="KW-0443">Lipid metabolism</keyword>
<feature type="active site" description="Charge relay system" evidence="8">
    <location>
        <position position="396"/>
    </location>
</feature>
<dbReference type="FunFam" id="3.40.50.1820:FF:000057">
    <property type="entry name" value="Lipase"/>
    <property type="match status" value="1"/>
</dbReference>
<name>A0A131Z330_RHIAP</name>
<accession>A0A131Z330</accession>
<dbReference type="AlphaFoldDB" id="A0A131Z330"/>
<proteinExistence type="inferred from homology"/>
<dbReference type="EMBL" id="GEDV01004026">
    <property type="protein sequence ID" value="JAP84531.1"/>
    <property type="molecule type" value="Transcribed_RNA"/>
</dbReference>
<dbReference type="PANTHER" id="PTHR11005">
    <property type="entry name" value="LYSOSOMAL ACID LIPASE-RELATED"/>
    <property type="match status" value="1"/>
</dbReference>
<evidence type="ECO:0000256" key="8">
    <source>
        <dbReference type="PIRSR" id="PIRSR000862-1"/>
    </source>
</evidence>
<evidence type="ECO:0000256" key="1">
    <source>
        <dbReference type="ARBA" id="ARBA00010701"/>
    </source>
</evidence>